<feature type="coiled-coil region" evidence="6">
    <location>
        <begin position="21"/>
        <end position="59"/>
    </location>
</feature>
<reference evidence="8 9" key="1">
    <citation type="journal article" date="2015" name="Nature">
        <title>rRNA introns, odd ribosomes, and small enigmatic genomes across a large radiation of phyla.</title>
        <authorList>
            <person name="Brown C.T."/>
            <person name="Hug L.A."/>
            <person name="Thomas B.C."/>
            <person name="Sharon I."/>
            <person name="Castelle C.J."/>
            <person name="Singh A."/>
            <person name="Wilkins M.J."/>
            <person name="Williams K.H."/>
            <person name="Banfield J.F."/>
        </authorList>
    </citation>
    <scope>NUCLEOTIDE SEQUENCE [LARGE SCALE GENOMIC DNA]</scope>
</reference>
<dbReference type="SUPFAM" id="SSF46561">
    <property type="entry name" value="Ribosomal protein L29 (L29p)"/>
    <property type="match status" value="1"/>
</dbReference>
<dbReference type="GO" id="GO:1990904">
    <property type="term" value="C:ribonucleoprotein complex"/>
    <property type="evidence" value="ECO:0007669"/>
    <property type="project" value="UniProtKB-KW"/>
</dbReference>
<evidence type="ECO:0000313" key="8">
    <source>
        <dbReference type="EMBL" id="KKQ45877.1"/>
    </source>
</evidence>
<keyword evidence="6" id="KW-0175">Coiled coil</keyword>
<evidence type="ECO:0000256" key="5">
    <source>
        <dbReference type="HAMAP-Rule" id="MF_00374"/>
    </source>
</evidence>
<keyword evidence="2 5" id="KW-0689">Ribosomal protein</keyword>
<evidence type="ECO:0000313" key="9">
    <source>
        <dbReference type="Proteomes" id="UP000034603"/>
    </source>
</evidence>
<sequence>MKKNELKTVRAKSSEELGKTLNDKKQDLEKIQLDLASGKEKNLKKVKNLKREIAQLLTVINEKTLIEAEKRPV</sequence>
<dbReference type="GO" id="GO:0003735">
    <property type="term" value="F:structural constituent of ribosome"/>
    <property type="evidence" value="ECO:0007669"/>
    <property type="project" value="InterPro"/>
</dbReference>
<evidence type="ECO:0000256" key="3">
    <source>
        <dbReference type="ARBA" id="ARBA00023274"/>
    </source>
</evidence>
<evidence type="ECO:0000256" key="1">
    <source>
        <dbReference type="ARBA" id="ARBA00009254"/>
    </source>
</evidence>
<dbReference type="HAMAP" id="MF_00374">
    <property type="entry name" value="Ribosomal_uL29"/>
    <property type="match status" value="1"/>
</dbReference>
<feature type="region of interest" description="Disordered" evidence="7">
    <location>
        <begin position="1"/>
        <end position="21"/>
    </location>
</feature>
<dbReference type="InterPro" id="IPR036049">
    <property type="entry name" value="Ribosomal_uL29_sf"/>
</dbReference>
<dbReference type="Pfam" id="PF00831">
    <property type="entry name" value="Ribosomal_L29"/>
    <property type="match status" value="1"/>
</dbReference>
<evidence type="ECO:0000256" key="7">
    <source>
        <dbReference type="SAM" id="MobiDB-lite"/>
    </source>
</evidence>
<accession>A0A0G0HUB3</accession>
<name>A0A0G0HUB3_9BACT</name>
<comment type="similarity">
    <text evidence="1 5">Belongs to the universal ribosomal protein uL29 family.</text>
</comment>
<dbReference type="PROSITE" id="PS00579">
    <property type="entry name" value="RIBOSOMAL_L29"/>
    <property type="match status" value="1"/>
</dbReference>
<dbReference type="Gene3D" id="1.10.287.310">
    <property type="match status" value="1"/>
</dbReference>
<dbReference type="Proteomes" id="UP000034603">
    <property type="component" value="Unassembled WGS sequence"/>
</dbReference>
<dbReference type="InterPro" id="IPR018254">
    <property type="entry name" value="Ribosomal_uL29_CS"/>
</dbReference>
<proteinExistence type="inferred from homology"/>
<dbReference type="GO" id="GO:0006412">
    <property type="term" value="P:translation"/>
    <property type="evidence" value="ECO:0007669"/>
    <property type="project" value="UniProtKB-UniRule"/>
</dbReference>
<organism evidence="8 9">
    <name type="scientific">Candidatus Woesebacteria bacterium GW2011_GWA1_37_8</name>
    <dbReference type="NCBI Taxonomy" id="1618546"/>
    <lineage>
        <taxon>Bacteria</taxon>
        <taxon>Candidatus Woeseibacteriota</taxon>
    </lineage>
</organism>
<evidence type="ECO:0000256" key="6">
    <source>
        <dbReference type="SAM" id="Coils"/>
    </source>
</evidence>
<dbReference type="EMBL" id="LBTR01000008">
    <property type="protein sequence ID" value="KKQ45877.1"/>
    <property type="molecule type" value="Genomic_DNA"/>
</dbReference>
<protein>
    <recommendedName>
        <fullName evidence="4 5">Large ribosomal subunit protein uL29</fullName>
    </recommendedName>
</protein>
<dbReference type="AlphaFoldDB" id="A0A0G0HUB3"/>
<gene>
    <name evidence="5" type="primary">rpmC</name>
    <name evidence="8" type="ORF">US62_C0008G0031</name>
</gene>
<dbReference type="GO" id="GO:0005840">
    <property type="term" value="C:ribosome"/>
    <property type="evidence" value="ECO:0007669"/>
    <property type="project" value="UniProtKB-KW"/>
</dbReference>
<evidence type="ECO:0000256" key="2">
    <source>
        <dbReference type="ARBA" id="ARBA00022980"/>
    </source>
</evidence>
<dbReference type="InterPro" id="IPR001854">
    <property type="entry name" value="Ribosomal_uL29"/>
</dbReference>
<dbReference type="NCBIfam" id="TIGR00012">
    <property type="entry name" value="L29"/>
    <property type="match status" value="1"/>
</dbReference>
<evidence type="ECO:0000256" key="4">
    <source>
        <dbReference type="ARBA" id="ARBA00035204"/>
    </source>
</evidence>
<comment type="caution">
    <text evidence="8">The sequence shown here is derived from an EMBL/GenBank/DDBJ whole genome shotgun (WGS) entry which is preliminary data.</text>
</comment>
<keyword evidence="3 5" id="KW-0687">Ribonucleoprotein</keyword>